<dbReference type="InterPro" id="IPR034804">
    <property type="entry name" value="SQR/QFR_C/D"/>
</dbReference>
<dbReference type="OrthoDB" id="9804636at2"/>
<evidence type="ECO:0000256" key="5">
    <source>
        <dbReference type="HAMAP-Rule" id="MF_00709"/>
    </source>
</evidence>
<dbReference type="Gene3D" id="1.20.1300.10">
    <property type="entry name" value="Fumarate reductase/succinate dehydrogenase, transmembrane subunit"/>
    <property type="match status" value="1"/>
</dbReference>
<comment type="subcellular location">
    <subcellularLocation>
        <location evidence="5">Cell membrane</location>
        <topology evidence="5">Multi-pass membrane protein</topology>
    </subcellularLocation>
</comment>
<feature type="transmembrane region" description="Helical" evidence="5">
    <location>
        <begin position="107"/>
        <end position="125"/>
    </location>
</feature>
<proteinExistence type="inferred from homology"/>
<dbReference type="GO" id="GO:0005886">
    <property type="term" value="C:plasma membrane"/>
    <property type="evidence" value="ECO:0007669"/>
    <property type="project" value="UniProtKB-SubCell"/>
</dbReference>
<protein>
    <recommendedName>
        <fullName evidence="5">Fumarate reductase subunit D</fullName>
    </recommendedName>
    <alternativeName>
        <fullName evidence="5">Quinol-fumarate reductase subunit D</fullName>
        <shortName evidence="5">QFR subunit D</shortName>
    </alternativeName>
</protein>
<comment type="function">
    <text evidence="5">Anchors the catalytic components of the fumarate reductase complex to the cell membrane, binds quinones.</text>
</comment>
<dbReference type="GO" id="GO:0006106">
    <property type="term" value="P:fumarate metabolic process"/>
    <property type="evidence" value="ECO:0007669"/>
    <property type="project" value="InterPro"/>
</dbReference>
<evidence type="ECO:0000313" key="7">
    <source>
        <dbReference type="Proteomes" id="UP000198773"/>
    </source>
</evidence>
<evidence type="ECO:0000313" key="6">
    <source>
        <dbReference type="EMBL" id="SDZ98494.1"/>
    </source>
</evidence>
<dbReference type="PIRSF" id="PIRSF000179">
    <property type="entry name" value="FrdD"/>
    <property type="match status" value="1"/>
</dbReference>
<feature type="transmembrane region" description="Helical" evidence="5">
    <location>
        <begin position="20"/>
        <end position="45"/>
    </location>
</feature>
<dbReference type="AlphaFoldDB" id="A0A1H3XIM4"/>
<sequence length="132" mass="14452">MRTNKQDTPQTTPRRSDEPIWWSLFSAGGVCVAMLVPAIALLVLLGIPLGLVSAEQLNYQRLQALVFHPLGLGVVLGAMVLPLFHAMHRIHHGLHDLKLAHGRLAKWLCYGSAVLLSSLALWLWLTVSMASG</sequence>
<accession>A0A1H3XIM4</accession>
<keyword evidence="2 5" id="KW-0812">Transmembrane</keyword>
<name>A0A1H3XIM4_ALKAM</name>
<dbReference type="HAMAP" id="MF_00709">
    <property type="entry name" value="Fumarate_red_D"/>
    <property type="match status" value="1"/>
</dbReference>
<dbReference type="NCBIfam" id="NF003977">
    <property type="entry name" value="PRK05470.1-1"/>
    <property type="match status" value="1"/>
</dbReference>
<dbReference type="CDD" id="cd00547">
    <property type="entry name" value="QFR_TypeD_subunitD"/>
    <property type="match status" value="1"/>
</dbReference>
<comment type="similarity">
    <text evidence="5">Belongs to the FrdD family.</text>
</comment>
<evidence type="ECO:0000256" key="3">
    <source>
        <dbReference type="ARBA" id="ARBA00022989"/>
    </source>
</evidence>
<keyword evidence="4 5" id="KW-0472">Membrane</keyword>
<dbReference type="SUPFAM" id="SSF81343">
    <property type="entry name" value="Fumarate reductase respiratory complex transmembrane subunits"/>
    <property type="match status" value="1"/>
</dbReference>
<comment type="subunit">
    <text evidence="5">Part of an enzyme complex containing four subunits: a flavoprotein (FrdA), an iron-sulfur protein (FrdB), and two hydrophobic anchor proteins (FrdC and FrdD).</text>
</comment>
<dbReference type="RefSeq" id="WP_091338193.1">
    <property type="nucleotide sequence ID" value="NZ_FNRM01000001.1"/>
</dbReference>
<feature type="transmembrane region" description="Helical" evidence="5">
    <location>
        <begin position="65"/>
        <end position="86"/>
    </location>
</feature>
<evidence type="ECO:0000256" key="2">
    <source>
        <dbReference type="ARBA" id="ARBA00022692"/>
    </source>
</evidence>
<keyword evidence="1 5" id="KW-1003">Cell membrane</keyword>
<keyword evidence="7" id="KW-1185">Reference proteome</keyword>
<evidence type="ECO:0000256" key="4">
    <source>
        <dbReference type="ARBA" id="ARBA00023136"/>
    </source>
</evidence>
<organism evidence="6 7">
    <name type="scientific">Alkalimonas amylolytica</name>
    <dbReference type="NCBI Taxonomy" id="152573"/>
    <lineage>
        <taxon>Bacteria</taxon>
        <taxon>Pseudomonadati</taxon>
        <taxon>Pseudomonadota</taxon>
        <taxon>Gammaproteobacteria</taxon>
        <taxon>Alkalimonas</taxon>
    </lineage>
</organism>
<dbReference type="Pfam" id="PF02313">
    <property type="entry name" value="Fumarate_red_D"/>
    <property type="match status" value="1"/>
</dbReference>
<dbReference type="Proteomes" id="UP000198773">
    <property type="component" value="Unassembled WGS sequence"/>
</dbReference>
<reference evidence="6 7" key="1">
    <citation type="submission" date="2016-10" db="EMBL/GenBank/DDBJ databases">
        <authorList>
            <person name="de Groot N.N."/>
        </authorList>
    </citation>
    <scope>NUCLEOTIDE SEQUENCE [LARGE SCALE GENOMIC DNA]</scope>
    <source>
        <strain evidence="6 7">CGMCC 1.3430</strain>
    </source>
</reference>
<dbReference type="InterPro" id="IPR003418">
    <property type="entry name" value="Fumarate_red_D"/>
</dbReference>
<dbReference type="EMBL" id="FNRM01000001">
    <property type="protein sequence ID" value="SDZ98494.1"/>
    <property type="molecule type" value="Genomic_DNA"/>
</dbReference>
<evidence type="ECO:0000256" key="1">
    <source>
        <dbReference type="ARBA" id="ARBA00022475"/>
    </source>
</evidence>
<dbReference type="GO" id="GO:0045283">
    <property type="term" value="C:fumarate reductase complex"/>
    <property type="evidence" value="ECO:0007669"/>
    <property type="project" value="UniProtKB-UniRule"/>
</dbReference>
<gene>
    <name evidence="5" type="primary">frdD</name>
    <name evidence="6" type="ORF">SAMN04488051_101238</name>
</gene>
<keyword evidence="3 5" id="KW-1133">Transmembrane helix</keyword>
<dbReference type="GO" id="GO:0000104">
    <property type="term" value="F:succinate dehydrogenase activity"/>
    <property type="evidence" value="ECO:0007669"/>
    <property type="project" value="UniProtKB-UniRule"/>
</dbReference>
<dbReference type="STRING" id="152573.SAMN04488051_101238"/>